<evidence type="ECO:0008006" key="3">
    <source>
        <dbReference type="Google" id="ProtNLM"/>
    </source>
</evidence>
<dbReference type="eggNOG" id="ENOG502RZYV">
    <property type="taxonomic scope" value="Eukaryota"/>
</dbReference>
<gene>
    <name evidence="1" type="ORF">PHATRDRAFT_44288</name>
</gene>
<sequence>MFPQKMDCSPFFALSISVAENENYLFQNRRKESSCTVTRTQSRQWDFAARPKDSWDASNDTSRPKSLSVEIPITGAERRSVASDSVSASHFLSTKPSAERHLTSPLQGSQLLTLLEQGYTNSLAQSLARTHQQDLAKRIWIVDNSGSMQNNDGCRMVENSTAVHGEMQACTRWEELSDCVEYHIRLAALLEAPAHFRYLNGPSGDSESAVHQYFSIADASDKPNSKNLEETMMAALTCLGQATPSGCTPLTAHLESIYLQVMSLNEQGKAFSGKIRRPENRVVVVLATDGFPTDPRGYGGHSAQEEFLKCLSRFRSLPVQFVFRLCTNEKDIVKFYQKFAQDLDFLEIVVLEDFQSESRKVRDSNPWLNYALPLHRMRESGYANPLLNVLSQRMLTSSEMRDFAELLFVHGTTGQQCSIPQPSTNWNSFWDETKRLLAKEKLARNPLEPYPKPWIHLNQLYREYHAKRRKNRDRSDKSSSCIVL</sequence>
<dbReference type="SUPFAM" id="SSF53300">
    <property type="entry name" value="vWA-like"/>
    <property type="match status" value="1"/>
</dbReference>
<dbReference type="OrthoDB" id="2142040at2759"/>
<dbReference type="AlphaFoldDB" id="B7FTL1"/>
<organism evidence="1 2">
    <name type="scientific">Phaeodactylum tricornutum (strain CCAP 1055/1)</name>
    <dbReference type="NCBI Taxonomy" id="556484"/>
    <lineage>
        <taxon>Eukaryota</taxon>
        <taxon>Sar</taxon>
        <taxon>Stramenopiles</taxon>
        <taxon>Ochrophyta</taxon>
        <taxon>Bacillariophyta</taxon>
        <taxon>Bacillariophyceae</taxon>
        <taxon>Bacillariophycidae</taxon>
        <taxon>Naviculales</taxon>
        <taxon>Phaeodactylaceae</taxon>
        <taxon>Phaeodactylum</taxon>
    </lineage>
</organism>
<reference evidence="2" key="2">
    <citation type="submission" date="2008-08" db="EMBL/GenBank/DDBJ databases">
        <authorList>
            <consortium name="Diatom Consortium"/>
            <person name="Grigoriev I."/>
            <person name="Grimwood J."/>
            <person name="Kuo A."/>
            <person name="Otillar R.P."/>
            <person name="Salamov A."/>
            <person name="Detter J.C."/>
            <person name="Lindquist E."/>
            <person name="Shapiro H."/>
            <person name="Lucas S."/>
            <person name="Glavina del Rio T."/>
            <person name="Pitluck S."/>
            <person name="Rokhsar D."/>
            <person name="Bowler C."/>
        </authorList>
    </citation>
    <scope>GENOME REANNOTATION</scope>
    <source>
        <strain evidence="2">CCAP 1055/1</strain>
    </source>
</reference>
<accession>B7FTL1</accession>
<dbReference type="PaxDb" id="2850-Phatr44288"/>
<name>B7FTL1_PHATC</name>
<protein>
    <recommendedName>
        <fullName evidence="3">VWFA domain-containing protein</fullName>
    </recommendedName>
</protein>
<dbReference type="InterPro" id="IPR036465">
    <property type="entry name" value="vWFA_dom_sf"/>
</dbReference>
<dbReference type="RefSeq" id="XP_002178171.1">
    <property type="nucleotide sequence ID" value="XM_002178135.1"/>
</dbReference>
<dbReference type="KEGG" id="pti:PHATRDRAFT_44288"/>
<reference evidence="1 2" key="1">
    <citation type="journal article" date="2008" name="Nature">
        <title>The Phaeodactylum genome reveals the evolutionary history of diatom genomes.</title>
        <authorList>
            <person name="Bowler C."/>
            <person name="Allen A.E."/>
            <person name="Badger J.H."/>
            <person name="Grimwood J."/>
            <person name="Jabbari K."/>
            <person name="Kuo A."/>
            <person name="Maheswari U."/>
            <person name="Martens C."/>
            <person name="Maumus F."/>
            <person name="Otillar R.P."/>
            <person name="Rayko E."/>
            <person name="Salamov A."/>
            <person name="Vandepoele K."/>
            <person name="Beszteri B."/>
            <person name="Gruber A."/>
            <person name="Heijde M."/>
            <person name="Katinka M."/>
            <person name="Mock T."/>
            <person name="Valentin K."/>
            <person name="Verret F."/>
            <person name="Berges J.A."/>
            <person name="Brownlee C."/>
            <person name="Cadoret J.P."/>
            <person name="Chiovitti A."/>
            <person name="Choi C.J."/>
            <person name="Coesel S."/>
            <person name="De Martino A."/>
            <person name="Detter J.C."/>
            <person name="Durkin C."/>
            <person name="Falciatore A."/>
            <person name="Fournet J."/>
            <person name="Haruta M."/>
            <person name="Huysman M.J."/>
            <person name="Jenkins B.D."/>
            <person name="Jiroutova K."/>
            <person name="Jorgensen R.E."/>
            <person name="Joubert Y."/>
            <person name="Kaplan A."/>
            <person name="Kroger N."/>
            <person name="Kroth P.G."/>
            <person name="La Roche J."/>
            <person name="Lindquist E."/>
            <person name="Lommer M."/>
            <person name="Martin-Jezequel V."/>
            <person name="Lopez P.J."/>
            <person name="Lucas S."/>
            <person name="Mangogna M."/>
            <person name="McGinnis K."/>
            <person name="Medlin L.K."/>
            <person name="Montsant A."/>
            <person name="Oudot-Le Secq M.P."/>
            <person name="Napoli C."/>
            <person name="Obornik M."/>
            <person name="Parker M.S."/>
            <person name="Petit J.L."/>
            <person name="Porcel B.M."/>
            <person name="Poulsen N."/>
            <person name="Robison M."/>
            <person name="Rychlewski L."/>
            <person name="Rynearson T.A."/>
            <person name="Schmutz J."/>
            <person name="Shapiro H."/>
            <person name="Siaut M."/>
            <person name="Stanley M."/>
            <person name="Sussman M.R."/>
            <person name="Taylor A.R."/>
            <person name="Vardi A."/>
            <person name="von Dassow P."/>
            <person name="Vyverman W."/>
            <person name="Willis A."/>
            <person name="Wyrwicz L.S."/>
            <person name="Rokhsar D.S."/>
            <person name="Weissenbach J."/>
            <person name="Armbrust E.V."/>
            <person name="Green B.R."/>
            <person name="Van de Peer Y."/>
            <person name="Grigoriev I.V."/>
        </authorList>
    </citation>
    <scope>NUCLEOTIDE SEQUENCE [LARGE SCALE GENOMIC DNA]</scope>
    <source>
        <strain evidence="1 2">CCAP 1055/1</strain>
    </source>
</reference>
<evidence type="ECO:0000313" key="1">
    <source>
        <dbReference type="EMBL" id="EEC49836.1"/>
    </source>
</evidence>
<proteinExistence type="predicted"/>
<dbReference type="EMBL" id="CM000607">
    <property type="protein sequence ID" value="EEC49836.1"/>
    <property type="molecule type" value="Genomic_DNA"/>
</dbReference>
<dbReference type="InParanoid" id="B7FTL1"/>
<dbReference type="GeneID" id="7197956"/>
<dbReference type="HOGENOM" id="CLU_044420_0_0_1"/>
<keyword evidence="2" id="KW-1185">Reference proteome</keyword>
<evidence type="ECO:0000313" key="2">
    <source>
        <dbReference type="Proteomes" id="UP000000759"/>
    </source>
</evidence>
<dbReference type="Proteomes" id="UP000000759">
    <property type="component" value="Chromosome 4"/>
</dbReference>